<feature type="non-terminal residue" evidence="2">
    <location>
        <position position="1"/>
    </location>
</feature>
<keyword evidence="3" id="KW-1185">Reference proteome</keyword>
<dbReference type="EMBL" id="BMAW01043997">
    <property type="protein sequence ID" value="GFS42245.1"/>
    <property type="molecule type" value="Genomic_DNA"/>
</dbReference>
<reference evidence="2" key="1">
    <citation type="submission" date="2020-08" db="EMBL/GenBank/DDBJ databases">
        <title>Multicomponent nature underlies the extraordinary mechanical properties of spider dragline silk.</title>
        <authorList>
            <person name="Kono N."/>
            <person name="Nakamura H."/>
            <person name="Mori M."/>
            <person name="Yoshida Y."/>
            <person name="Ohtoshi R."/>
            <person name="Malay A.D."/>
            <person name="Moran D.A.P."/>
            <person name="Tomita M."/>
            <person name="Numata K."/>
            <person name="Arakawa K."/>
        </authorList>
    </citation>
    <scope>NUCLEOTIDE SEQUENCE</scope>
</reference>
<proteinExistence type="predicted"/>
<feature type="region of interest" description="Disordered" evidence="1">
    <location>
        <begin position="47"/>
        <end position="66"/>
    </location>
</feature>
<name>A0A8X6IE23_NEPPI</name>
<comment type="caution">
    <text evidence="2">The sequence shown here is derived from an EMBL/GenBank/DDBJ whole genome shotgun (WGS) entry which is preliminary data.</text>
</comment>
<sequence>KGGDDGGGGSGSLMRRLDSVLKKAPAAVLMDRLMLARIIPFAGVVKGSDLSHLPGRGDPPPPERASTRLNQGGGLFGRVLKYLEAHSGGLRTFQGSLEALPNLLGSTFQPGPR</sequence>
<accession>A0A8X6IE23</accession>
<evidence type="ECO:0000313" key="2">
    <source>
        <dbReference type="EMBL" id="GFS42245.1"/>
    </source>
</evidence>
<evidence type="ECO:0000256" key="1">
    <source>
        <dbReference type="SAM" id="MobiDB-lite"/>
    </source>
</evidence>
<protein>
    <submittedName>
        <fullName evidence="2">Uncharacterized protein</fullName>
    </submittedName>
</protein>
<organism evidence="2 3">
    <name type="scientific">Nephila pilipes</name>
    <name type="common">Giant wood spider</name>
    <name type="synonym">Nephila maculata</name>
    <dbReference type="NCBI Taxonomy" id="299642"/>
    <lineage>
        <taxon>Eukaryota</taxon>
        <taxon>Metazoa</taxon>
        <taxon>Ecdysozoa</taxon>
        <taxon>Arthropoda</taxon>
        <taxon>Chelicerata</taxon>
        <taxon>Arachnida</taxon>
        <taxon>Araneae</taxon>
        <taxon>Araneomorphae</taxon>
        <taxon>Entelegynae</taxon>
        <taxon>Araneoidea</taxon>
        <taxon>Nephilidae</taxon>
        <taxon>Nephila</taxon>
    </lineage>
</organism>
<dbReference type="Proteomes" id="UP000887013">
    <property type="component" value="Unassembled WGS sequence"/>
</dbReference>
<gene>
    <name evidence="2" type="ORF">NPIL_493531</name>
</gene>
<evidence type="ECO:0000313" key="3">
    <source>
        <dbReference type="Proteomes" id="UP000887013"/>
    </source>
</evidence>
<dbReference type="AlphaFoldDB" id="A0A8X6IE23"/>